<accession>A0A7C9RQE9</accession>
<dbReference type="InterPro" id="IPR003658">
    <property type="entry name" value="Anti-sigma_ant"/>
</dbReference>
<evidence type="ECO:0000313" key="4">
    <source>
        <dbReference type="EMBL" id="NGY60369.1"/>
    </source>
</evidence>
<evidence type="ECO:0000313" key="5">
    <source>
        <dbReference type="Proteomes" id="UP000481360"/>
    </source>
</evidence>
<dbReference type="Proteomes" id="UP000481360">
    <property type="component" value="Unassembled WGS sequence"/>
</dbReference>
<feature type="domain" description="STAS" evidence="3">
    <location>
        <begin position="1"/>
        <end position="104"/>
    </location>
</feature>
<organism evidence="4 5">
    <name type="scientific">Lentzea alba</name>
    <dbReference type="NCBI Taxonomy" id="2714351"/>
    <lineage>
        <taxon>Bacteria</taxon>
        <taxon>Bacillati</taxon>
        <taxon>Actinomycetota</taxon>
        <taxon>Actinomycetes</taxon>
        <taxon>Pseudonocardiales</taxon>
        <taxon>Pseudonocardiaceae</taxon>
        <taxon>Lentzea</taxon>
    </lineage>
</organism>
<dbReference type="PANTHER" id="PTHR33495:SF13">
    <property type="entry name" value="ANTI-SIGMA-F FACTOR ANTAGONIST RSFB"/>
    <property type="match status" value="1"/>
</dbReference>
<proteinExistence type="inferred from homology"/>
<evidence type="ECO:0000256" key="1">
    <source>
        <dbReference type="ARBA" id="ARBA00009013"/>
    </source>
</evidence>
<reference evidence="4 5" key="1">
    <citation type="submission" date="2020-03" db="EMBL/GenBank/DDBJ databases">
        <title>Isolation and identification of active actinomycetes.</title>
        <authorList>
            <person name="Sun X."/>
        </authorList>
    </citation>
    <scope>NUCLEOTIDE SEQUENCE [LARGE SCALE GENOMIC DNA]</scope>
    <source>
        <strain evidence="4 5">NEAU-D13</strain>
    </source>
</reference>
<dbReference type="EMBL" id="JAAMPJ010000003">
    <property type="protein sequence ID" value="NGY60369.1"/>
    <property type="molecule type" value="Genomic_DNA"/>
</dbReference>
<dbReference type="InterPro" id="IPR002645">
    <property type="entry name" value="STAS_dom"/>
</dbReference>
<evidence type="ECO:0000259" key="3">
    <source>
        <dbReference type="PROSITE" id="PS50801"/>
    </source>
</evidence>
<sequence>MHDQVPVTAVRGEIDMGTEQLIQDAVGAELAERPALLVLDLTEVGYMGSVGLNLLVCNHVRARDQGTRLAVVASGGFVRRALVLSGVDNLLELHHDLESALRSG</sequence>
<dbReference type="InterPro" id="IPR036513">
    <property type="entry name" value="STAS_dom_sf"/>
</dbReference>
<keyword evidence="5" id="KW-1185">Reference proteome</keyword>
<evidence type="ECO:0000256" key="2">
    <source>
        <dbReference type="RuleBase" id="RU003749"/>
    </source>
</evidence>
<dbReference type="AlphaFoldDB" id="A0A7C9RQE9"/>
<dbReference type="NCBIfam" id="TIGR00377">
    <property type="entry name" value="ant_ant_sig"/>
    <property type="match status" value="1"/>
</dbReference>
<dbReference type="GO" id="GO:0043856">
    <property type="term" value="F:anti-sigma factor antagonist activity"/>
    <property type="evidence" value="ECO:0007669"/>
    <property type="project" value="InterPro"/>
</dbReference>
<dbReference type="SUPFAM" id="SSF52091">
    <property type="entry name" value="SpoIIaa-like"/>
    <property type="match status" value="1"/>
</dbReference>
<dbReference type="Gene3D" id="3.30.750.24">
    <property type="entry name" value="STAS domain"/>
    <property type="match status" value="1"/>
</dbReference>
<dbReference type="CDD" id="cd07043">
    <property type="entry name" value="STAS_anti-anti-sigma_factors"/>
    <property type="match status" value="1"/>
</dbReference>
<gene>
    <name evidence="4" type="ORF">G7043_15675</name>
</gene>
<protein>
    <recommendedName>
        <fullName evidence="2">Anti-sigma factor antagonist</fullName>
    </recommendedName>
</protein>
<dbReference type="PANTHER" id="PTHR33495">
    <property type="entry name" value="ANTI-SIGMA FACTOR ANTAGONIST TM_1081-RELATED-RELATED"/>
    <property type="match status" value="1"/>
</dbReference>
<comment type="caution">
    <text evidence="4">The sequence shown here is derived from an EMBL/GenBank/DDBJ whole genome shotgun (WGS) entry which is preliminary data.</text>
</comment>
<comment type="similarity">
    <text evidence="1 2">Belongs to the anti-sigma-factor antagonist family.</text>
</comment>
<dbReference type="Pfam" id="PF01740">
    <property type="entry name" value="STAS"/>
    <property type="match status" value="1"/>
</dbReference>
<dbReference type="PROSITE" id="PS50801">
    <property type="entry name" value="STAS"/>
    <property type="match status" value="1"/>
</dbReference>
<dbReference type="RefSeq" id="WP_166046328.1">
    <property type="nucleotide sequence ID" value="NZ_JAAMPJ010000003.1"/>
</dbReference>
<name>A0A7C9RQE9_9PSEU</name>